<dbReference type="EMBL" id="CM042059">
    <property type="protein sequence ID" value="KAI3681496.1"/>
    <property type="molecule type" value="Genomic_DNA"/>
</dbReference>
<name>A0ACB8Y9N9_ARCLA</name>
<evidence type="ECO:0000313" key="2">
    <source>
        <dbReference type="Proteomes" id="UP001055879"/>
    </source>
</evidence>
<organism evidence="1 2">
    <name type="scientific">Arctium lappa</name>
    <name type="common">Greater burdock</name>
    <name type="synonym">Lappa major</name>
    <dbReference type="NCBI Taxonomy" id="4217"/>
    <lineage>
        <taxon>Eukaryota</taxon>
        <taxon>Viridiplantae</taxon>
        <taxon>Streptophyta</taxon>
        <taxon>Embryophyta</taxon>
        <taxon>Tracheophyta</taxon>
        <taxon>Spermatophyta</taxon>
        <taxon>Magnoliopsida</taxon>
        <taxon>eudicotyledons</taxon>
        <taxon>Gunneridae</taxon>
        <taxon>Pentapetalae</taxon>
        <taxon>asterids</taxon>
        <taxon>campanulids</taxon>
        <taxon>Asterales</taxon>
        <taxon>Asteraceae</taxon>
        <taxon>Carduoideae</taxon>
        <taxon>Cardueae</taxon>
        <taxon>Arctiinae</taxon>
        <taxon>Arctium</taxon>
    </lineage>
</organism>
<gene>
    <name evidence="1" type="ORF">L6452_36295</name>
</gene>
<reference evidence="1 2" key="2">
    <citation type="journal article" date="2022" name="Mol. Ecol. Resour.">
        <title>The genomes of chicory, endive, great burdock and yacon provide insights into Asteraceae paleo-polyploidization history and plant inulin production.</title>
        <authorList>
            <person name="Fan W."/>
            <person name="Wang S."/>
            <person name="Wang H."/>
            <person name="Wang A."/>
            <person name="Jiang F."/>
            <person name="Liu H."/>
            <person name="Zhao H."/>
            <person name="Xu D."/>
            <person name="Zhang Y."/>
        </authorList>
    </citation>
    <scope>NUCLEOTIDE SEQUENCE [LARGE SCALE GENOMIC DNA]</scope>
    <source>
        <strain evidence="2">cv. Niubang</strain>
    </source>
</reference>
<dbReference type="Proteomes" id="UP001055879">
    <property type="component" value="Linkage Group LG13"/>
</dbReference>
<reference evidence="2" key="1">
    <citation type="journal article" date="2022" name="Mol. Ecol. Resour.">
        <title>The genomes of chicory, endive, great burdock and yacon provide insights into Asteraceae palaeo-polyploidization history and plant inulin production.</title>
        <authorList>
            <person name="Fan W."/>
            <person name="Wang S."/>
            <person name="Wang H."/>
            <person name="Wang A."/>
            <person name="Jiang F."/>
            <person name="Liu H."/>
            <person name="Zhao H."/>
            <person name="Xu D."/>
            <person name="Zhang Y."/>
        </authorList>
    </citation>
    <scope>NUCLEOTIDE SEQUENCE [LARGE SCALE GENOMIC DNA]</scope>
    <source>
        <strain evidence="2">cv. Niubang</strain>
    </source>
</reference>
<comment type="caution">
    <text evidence="1">The sequence shown here is derived from an EMBL/GenBank/DDBJ whole genome shotgun (WGS) entry which is preliminary data.</text>
</comment>
<protein>
    <submittedName>
        <fullName evidence="1">Uncharacterized protein</fullName>
    </submittedName>
</protein>
<sequence length="138" mass="15927">MFIAESKTKLLNKEKRKKDEDGIIIRNKAKLVTKRYCHEEGINYDETFALVARQEAIKIFLACVAHKGFKTVKSMKKYMSSNHEDLKVQSSQTISITFIKLCMALDKHPEPGNHEELAEMPRTRMRLEITTKFAGHSL</sequence>
<proteinExistence type="predicted"/>
<keyword evidence="2" id="KW-1185">Reference proteome</keyword>
<accession>A0ACB8Y9N9</accession>
<evidence type="ECO:0000313" key="1">
    <source>
        <dbReference type="EMBL" id="KAI3681496.1"/>
    </source>
</evidence>